<dbReference type="EMBL" id="LR796865">
    <property type="protein sequence ID" value="CAB4171236.1"/>
    <property type="molecule type" value="Genomic_DNA"/>
</dbReference>
<sequence>MIYVTTVDQETQTTVIVECSDQLQLSSDLPWWFKFVPSQMQALTKYPFIYHRDPLAKFTLEGFLHEYQGHWFDQRNYVEKYPTDLWTVRYLWRWVWSGFSYHGAVDERTCNVLAKRMRDKWLDRGCPMMYTAGMQMEDTNA</sequence>
<dbReference type="EMBL" id="LR797383">
    <property type="protein sequence ID" value="CAB4212849.1"/>
    <property type="molecule type" value="Genomic_DNA"/>
</dbReference>
<evidence type="ECO:0000313" key="5">
    <source>
        <dbReference type="EMBL" id="CAB4187449.1"/>
    </source>
</evidence>
<evidence type="ECO:0000313" key="2">
    <source>
        <dbReference type="EMBL" id="CAB4171236.1"/>
    </source>
</evidence>
<dbReference type="EMBL" id="LR797286">
    <property type="protein sequence ID" value="CAB4199338.1"/>
    <property type="molecule type" value="Genomic_DNA"/>
</dbReference>
<evidence type="ECO:0000313" key="8">
    <source>
        <dbReference type="EMBL" id="CAB5238306.1"/>
    </source>
</evidence>
<accession>A0A6J5RZZ2</accession>
<dbReference type="EMBL" id="LR797109">
    <property type="protein sequence ID" value="CAB4187449.1"/>
    <property type="molecule type" value="Genomic_DNA"/>
</dbReference>
<organism evidence="6">
    <name type="scientific">uncultured Caudovirales phage</name>
    <dbReference type="NCBI Taxonomy" id="2100421"/>
    <lineage>
        <taxon>Viruses</taxon>
        <taxon>Duplodnaviria</taxon>
        <taxon>Heunggongvirae</taxon>
        <taxon>Uroviricota</taxon>
        <taxon>Caudoviricetes</taxon>
        <taxon>Peduoviridae</taxon>
        <taxon>Maltschvirus</taxon>
        <taxon>Maltschvirus maltsch</taxon>
    </lineage>
</organism>
<proteinExistence type="predicted"/>
<reference evidence="6" key="1">
    <citation type="submission" date="2020-05" db="EMBL/GenBank/DDBJ databases">
        <authorList>
            <person name="Chiriac C."/>
            <person name="Salcher M."/>
            <person name="Ghai R."/>
            <person name="Kavagutti S V."/>
        </authorList>
    </citation>
    <scope>NUCLEOTIDE SEQUENCE</scope>
</reference>
<evidence type="ECO:0000313" key="7">
    <source>
        <dbReference type="EMBL" id="CAB4212849.1"/>
    </source>
</evidence>
<dbReference type="EMBL" id="LR798452">
    <property type="protein sequence ID" value="CAB5238306.1"/>
    <property type="molecule type" value="Genomic_DNA"/>
</dbReference>
<evidence type="ECO:0000313" key="6">
    <source>
        <dbReference type="EMBL" id="CAB4199338.1"/>
    </source>
</evidence>
<dbReference type="EMBL" id="LR797039">
    <property type="protein sequence ID" value="CAB4182689.1"/>
    <property type="molecule type" value="Genomic_DNA"/>
</dbReference>
<evidence type="ECO:0000313" key="1">
    <source>
        <dbReference type="EMBL" id="CAB4165346.1"/>
    </source>
</evidence>
<name>A0A6J5RZZ2_9CAUD</name>
<evidence type="ECO:0000313" key="4">
    <source>
        <dbReference type="EMBL" id="CAB4182689.1"/>
    </source>
</evidence>
<evidence type="ECO:0000313" key="3">
    <source>
        <dbReference type="EMBL" id="CAB4177223.1"/>
    </source>
</evidence>
<dbReference type="EMBL" id="LR796772">
    <property type="protein sequence ID" value="CAB4165346.1"/>
    <property type="molecule type" value="Genomic_DNA"/>
</dbReference>
<gene>
    <name evidence="3" type="ORF">UFOVP1000_40</name>
    <name evidence="4" type="ORF">UFOVP1092_15</name>
    <name evidence="5" type="ORF">UFOVP1152_19</name>
    <name evidence="6" type="ORF">UFOVP1337_36</name>
    <name evidence="7" type="ORF">UFOVP1446_40</name>
    <name evidence="8" type="ORF">UFOVP1537_23</name>
    <name evidence="1" type="ORF">UFOVP825_41</name>
    <name evidence="2" type="ORF">UFOVP915_23</name>
</gene>
<protein>
    <submittedName>
        <fullName evidence="6">Uncharacterized protein</fullName>
    </submittedName>
</protein>
<dbReference type="EMBL" id="LR796946">
    <property type="protein sequence ID" value="CAB4177223.1"/>
    <property type="molecule type" value="Genomic_DNA"/>
</dbReference>